<accession>A0A286UQP7</accession>
<feature type="region of interest" description="Disordered" evidence="6">
    <location>
        <begin position="444"/>
        <end position="468"/>
    </location>
</feature>
<evidence type="ECO:0000256" key="4">
    <source>
        <dbReference type="ARBA" id="ARBA00023239"/>
    </source>
</evidence>
<dbReference type="InterPro" id="IPR029056">
    <property type="entry name" value="Ribokinase-like"/>
</dbReference>
<feature type="domain" description="Carbohydrate kinase PfkB" evidence="7">
    <location>
        <begin position="395"/>
        <end position="629"/>
    </location>
</feature>
<keyword evidence="4" id="KW-0456">Lyase</keyword>
<evidence type="ECO:0000256" key="6">
    <source>
        <dbReference type="SAM" id="MobiDB-lite"/>
    </source>
</evidence>
<reference evidence="8 9" key="1">
    <citation type="journal article" date="2017" name="Mol. Ecol.">
        <title>Comparative and population genomic landscape of Phellinus noxius: A hypervariable fungus causing root rot in trees.</title>
        <authorList>
            <person name="Chung C.L."/>
            <person name="Lee T.J."/>
            <person name="Akiba M."/>
            <person name="Lee H.H."/>
            <person name="Kuo T.H."/>
            <person name="Liu D."/>
            <person name="Ke H.M."/>
            <person name="Yokoi T."/>
            <person name="Roa M.B."/>
            <person name="Lu M.J."/>
            <person name="Chang Y.Y."/>
            <person name="Ann P.J."/>
            <person name="Tsai J.N."/>
            <person name="Chen C.Y."/>
            <person name="Tzean S.S."/>
            <person name="Ota Y."/>
            <person name="Hattori T."/>
            <person name="Sahashi N."/>
            <person name="Liou R.F."/>
            <person name="Kikuchi T."/>
            <person name="Tsai I.J."/>
        </authorList>
    </citation>
    <scope>NUCLEOTIDE SEQUENCE [LARGE SCALE GENOMIC DNA]</scope>
    <source>
        <strain evidence="8 9">FFPRI411160</strain>
    </source>
</reference>
<dbReference type="Gene3D" id="3.40.1190.20">
    <property type="match status" value="1"/>
</dbReference>
<dbReference type="GO" id="GO:0004730">
    <property type="term" value="F:pseudouridylate synthase activity"/>
    <property type="evidence" value="ECO:0007669"/>
    <property type="project" value="InterPro"/>
</dbReference>
<dbReference type="Gene3D" id="3.40.1790.10">
    <property type="entry name" value="Indigoidine synthase domain"/>
    <property type="match status" value="1"/>
</dbReference>
<keyword evidence="5" id="KW-0326">Glycosidase</keyword>
<dbReference type="AlphaFoldDB" id="A0A286UQP7"/>
<evidence type="ECO:0000259" key="7">
    <source>
        <dbReference type="Pfam" id="PF00294"/>
    </source>
</evidence>
<feature type="compositionally biased region" description="Basic and acidic residues" evidence="6">
    <location>
        <begin position="371"/>
        <end position="384"/>
    </location>
</feature>
<keyword evidence="3" id="KW-0464">Manganese</keyword>
<dbReference type="InterPro" id="IPR007342">
    <property type="entry name" value="PsuG"/>
</dbReference>
<dbReference type="InterPro" id="IPR022830">
    <property type="entry name" value="Indigdn_synthA-like"/>
</dbReference>
<protein>
    <submittedName>
        <fullName evidence="8">Indigoidine synthase A</fullName>
    </submittedName>
</protein>
<dbReference type="PANTHER" id="PTHR42909">
    <property type="entry name" value="ZGC:136858"/>
    <property type="match status" value="1"/>
</dbReference>
<evidence type="ECO:0000313" key="9">
    <source>
        <dbReference type="Proteomes" id="UP000217199"/>
    </source>
</evidence>
<dbReference type="Pfam" id="PF04227">
    <property type="entry name" value="Indigoidine_A"/>
    <property type="match status" value="1"/>
</dbReference>
<evidence type="ECO:0000313" key="8">
    <source>
        <dbReference type="EMBL" id="PAV21921.1"/>
    </source>
</evidence>
<dbReference type="PANTHER" id="PTHR42909:SF1">
    <property type="entry name" value="CARBOHYDRATE KINASE PFKB DOMAIN-CONTAINING PROTEIN"/>
    <property type="match status" value="1"/>
</dbReference>
<dbReference type="Proteomes" id="UP000217199">
    <property type="component" value="Unassembled WGS sequence"/>
</dbReference>
<feature type="compositionally biased region" description="Low complexity" evidence="6">
    <location>
        <begin position="446"/>
        <end position="461"/>
    </location>
</feature>
<dbReference type="HAMAP" id="MF_01876">
    <property type="entry name" value="PsiMP_glycosidase"/>
    <property type="match status" value="1"/>
</dbReference>
<proteinExistence type="inferred from homology"/>
<dbReference type="SUPFAM" id="SSF110581">
    <property type="entry name" value="Indigoidine synthase A-like"/>
    <property type="match status" value="1"/>
</dbReference>
<feature type="domain" description="Carbohydrate kinase PfkB" evidence="7">
    <location>
        <begin position="738"/>
        <end position="819"/>
    </location>
</feature>
<gene>
    <name evidence="8" type="ORF">PNOK_0187800</name>
</gene>
<dbReference type="InterPro" id="IPR011611">
    <property type="entry name" value="PfkB_dom"/>
</dbReference>
<dbReference type="STRING" id="2282107.A0A286UQP7"/>
<keyword evidence="2" id="KW-0378">Hydrolase</keyword>
<name>A0A286UQP7_9AGAM</name>
<dbReference type="EMBL" id="NBII01000002">
    <property type="protein sequence ID" value="PAV21921.1"/>
    <property type="molecule type" value="Genomic_DNA"/>
</dbReference>
<dbReference type="OrthoDB" id="198885at2759"/>
<comment type="caution">
    <text evidence="8">The sequence shown here is derived from an EMBL/GenBank/DDBJ whole genome shotgun (WGS) entry which is preliminary data.</text>
</comment>
<dbReference type="FunCoup" id="A0A286UQP7">
    <property type="interactions" value="21"/>
</dbReference>
<evidence type="ECO:0000256" key="3">
    <source>
        <dbReference type="ARBA" id="ARBA00023211"/>
    </source>
</evidence>
<keyword evidence="1" id="KW-0479">Metal-binding</keyword>
<keyword evidence="9" id="KW-1185">Reference proteome</keyword>
<dbReference type="GO" id="GO:0005737">
    <property type="term" value="C:cytoplasm"/>
    <property type="evidence" value="ECO:0007669"/>
    <property type="project" value="TreeGrafter"/>
</dbReference>
<evidence type="ECO:0000256" key="1">
    <source>
        <dbReference type="ARBA" id="ARBA00022723"/>
    </source>
</evidence>
<dbReference type="GO" id="GO:0046872">
    <property type="term" value="F:metal ion binding"/>
    <property type="evidence" value="ECO:0007669"/>
    <property type="project" value="UniProtKB-KW"/>
</dbReference>
<evidence type="ECO:0000256" key="5">
    <source>
        <dbReference type="ARBA" id="ARBA00023295"/>
    </source>
</evidence>
<organism evidence="8 9">
    <name type="scientific">Pyrrhoderma noxium</name>
    <dbReference type="NCBI Taxonomy" id="2282107"/>
    <lineage>
        <taxon>Eukaryota</taxon>
        <taxon>Fungi</taxon>
        <taxon>Dikarya</taxon>
        <taxon>Basidiomycota</taxon>
        <taxon>Agaricomycotina</taxon>
        <taxon>Agaricomycetes</taxon>
        <taxon>Hymenochaetales</taxon>
        <taxon>Hymenochaetaceae</taxon>
        <taxon>Pyrrhoderma</taxon>
    </lineage>
</organism>
<dbReference type="InParanoid" id="A0A286UQP7"/>
<dbReference type="GO" id="GO:0016798">
    <property type="term" value="F:hydrolase activity, acting on glycosyl bonds"/>
    <property type="evidence" value="ECO:0007669"/>
    <property type="project" value="UniProtKB-KW"/>
</dbReference>
<dbReference type="Pfam" id="PF00294">
    <property type="entry name" value="PfkB"/>
    <property type="match status" value="2"/>
</dbReference>
<feature type="region of interest" description="Disordered" evidence="6">
    <location>
        <begin position="346"/>
        <end position="384"/>
    </location>
</feature>
<evidence type="ECO:0000256" key="2">
    <source>
        <dbReference type="ARBA" id="ARBA00022801"/>
    </source>
</evidence>
<dbReference type="SUPFAM" id="SSF53613">
    <property type="entry name" value="Ribokinase-like"/>
    <property type="match status" value="1"/>
</dbReference>
<sequence>MKRLQSLSRPLLSPKRLHHTNIPIPNPLAHKAAAAAPLDIHPEVAHALATHQPVVALETALVTNGVAPPTNLSIARELEAIVRKQGAVPATIGVIGGRVKVGLRDEELVRLADTEGNKGLVKVSRRDIGPIIGMKNDGGTTIAATLIFAHLAGIRVFATGGLGGVHRGAESSMDISADLHELTRCSVGLVSCGVKSILDIGRTLEYLETLGVPVLTYGKDYNFPAFFCGRSEFETNWKVNDPKTAAEILEAQKRLGLTNGTIFALPLPDEYAKSGEEVRRAVDQAVRESEENGMSKRGKEVTPWLLARVVELTGGKSLENNLALLRNASVVGGQIAVELAKLEAEEDQEAKHESRVYTTGAPISPTPESPPAHKEEADHKFKRTEKTYKPKAPPKLVVIGGSAIDITATLGPQQHNVSQTTAPGSVSLSVGGVARNIAEAAHRVLSSSSATESTSTTSEDSVPSNSENEDATLLITPVGHDEFANFLIDEQKRLGMRDDGLMKTRNERTAVCNVLLDSNGALVNGVADMDIIKNVDAEIVLKRLRKENPELVVMDGNLSASTLSAILRECNSRDRPISTFFEPTSVPKSISILSAILEQLVTDKHTPTRSPVTFTSPNTFELAHMYREADSESIGLVNHRLWWDVIDSFNLGSEWRMDLDQLSRQPAFESRKDQTPRPGDLSFLIKEGTTQMAINLLPFFQHIIIKCGDRGVVALFRISGEENVGKSTWANERSNPLRRYIVARTSSGSDIIVLKHFPAIPLTEDEIINVTGAGDSLVGSLSASIVRDPTTFLHPEKLDNAVRLAQKAAVMSLHSVRAVSPLLGRADIAV</sequence>